<sequence>MAFDPYRPEPPKFAEVYEKFSNLNTTNSAYKGRFTYGFGKDLNIAVETAAKNRLKVNQGDSLDLFIKDRGTATLEKVYGGMNFKPEPAIPVERGTLSELAVRGQDILSTKTRVIDRCIKRAEDPYLNSKIRDMHKQKLSDLEAMRKDLLIKGSKELHELIMKGETPDDLVLRDLLYNGFRYWENSPNKVVRRRFYEMARERQADMLKAAMEKASPRARKQFARMLEDLNSTKLSYKEDGMMRKFLKKVGEILLDVGLEALGEQAQDAAGSWMVLPVIGPAPTPQPSSPETDVFSWIIEAHEKRGLTSPKYDDLKEGQKQFSNALKTLKEWVMADEKAFWKSFRPKITSESETDTPQPEAATPDDTTLAPVAIDIAEQIHMLQTHLLWAERLDQGKHPWLWEVASDKTDLIAELTNKYFNDGSDAMYSYVGGYSYRGKRPLARHVACELLGEVLESILATVTSIDAGEIHEEGKDE</sequence>
<evidence type="ECO:0000313" key="2">
    <source>
        <dbReference type="EMBL" id="KAF2116285.1"/>
    </source>
</evidence>
<organism evidence="2 3">
    <name type="scientific">Lophiotrema nucula</name>
    <dbReference type="NCBI Taxonomy" id="690887"/>
    <lineage>
        <taxon>Eukaryota</taxon>
        <taxon>Fungi</taxon>
        <taxon>Dikarya</taxon>
        <taxon>Ascomycota</taxon>
        <taxon>Pezizomycotina</taxon>
        <taxon>Dothideomycetes</taxon>
        <taxon>Pleosporomycetidae</taxon>
        <taxon>Pleosporales</taxon>
        <taxon>Lophiotremataceae</taxon>
        <taxon>Lophiotrema</taxon>
    </lineage>
</organism>
<accession>A0A6A5ZAK2</accession>
<dbReference type="Proteomes" id="UP000799770">
    <property type="component" value="Unassembled WGS sequence"/>
</dbReference>
<reference evidence="2" key="1">
    <citation type="journal article" date="2020" name="Stud. Mycol.">
        <title>101 Dothideomycetes genomes: a test case for predicting lifestyles and emergence of pathogens.</title>
        <authorList>
            <person name="Haridas S."/>
            <person name="Albert R."/>
            <person name="Binder M."/>
            <person name="Bloem J."/>
            <person name="Labutti K."/>
            <person name="Salamov A."/>
            <person name="Andreopoulos B."/>
            <person name="Baker S."/>
            <person name="Barry K."/>
            <person name="Bills G."/>
            <person name="Bluhm B."/>
            <person name="Cannon C."/>
            <person name="Castanera R."/>
            <person name="Culley D."/>
            <person name="Daum C."/>
            <person name="Ezra D."/>
            <person name="Gonzalez J."/>
            <person name="Henrissat B."/>
            <person name="Kuo A."/>
            <person name="Liang C."/>
            <person name="Lipzen A."/>
            <person name="Lutzoni F."/>
            <person name="Magnuson J."/>
            <person name="Mondo S."/>
            <person name="Nolan M."/>
            <person name="Ohm R."/>
            <person name="Pangilinan J."/>
            <person name="Park H.-J."/>
            <person name="Ramirez L."/>
            <person name="Alfaro M."/>
            <person name="Sun H."/>
            <person name="Tritt A."/>
            <person name="Yoshinaga Y."/>
            <person name="Zwiers L.-H."/>
            <person name="Turgeon B."/>
            <person name="Goodwin S."/>
            <person name="Spatafora J."/>
            <person name="Crous P."/>
            <person name="Grigoriev I."/>
        </authorList>
    </citation>
    <scope>NUCLEOTIDE SEQUENCE</scope>
    <source>
        <strain evidence="2">CBS 627.86</strain>
    </source>
</reference>
<keyword evidence="3" id="KW-1185">Reference proteome</keyword>
<protein>
    <submittedName>
        <fullName evidence="2">Uncharacterized protein</fullName>
    </submittedName>
</protein>
<proteinExistence type="predicted"/>
<feature type="region of interest" description="Disordered" evidence="1">
    <location>
        <begin position="345"/>
        <end position="364"/>
    </location>
</feature>
<dbReference type="EMBL" id="ML977321">
    <property type="protein sequence ID" value="KAF2116285.1"/>
    <property type="molecule type" value="Genomic_DNA"/>
</dbReference>
<name>A0A6A5ZAK2_9PLEO</name>
<evidence type="ECO:0000256" key="1">
    <source>
        <dbReference type="SAM" id="MobiDB-lite"/>
    </source>
</evidence>
<gene>
    <name evidence="2" type="ORF">BDV96DRAFT_645617</name>
</gene>
<dbReference type="AlphaFoldDB" id="A0A6A5ZAK2"/>
<dbReference type="OrthoDB" id="5091743at2759"/>
<evidence type="ECO:0000313" key="3">
    <source>
        <dbReference type="Proteomes" id="UP000799770"/>
    </source>
</evidence>